<keyword evidence="4" id="KW-1185">Reference proteome</keyword>
<feature type="domain" description="Aldehyde dehydrogenase" evidence="2">
    <location>
        <begin position="66"/>
        <end position="249"/>
    </location>
</feature>
<dbReference type="InterPro" id="IPR016163">
    <property type="entry name" value="Ald_DH_C"/>
</dbReference>
<dbReference type="SUPFAM" id="SSF53720">
    <property type="entry name" value="ALDH-like"/>
    <property type="match status" value="2"/>
</dbReference>
<evidence type="ECO:0000313" key="3">
    <source>
        <dbReference type="EMBL" id="KAH0618183.1"/>
    </source>
</evidence>
<feature type="chain" id="PRO_5045240049" description="Aldehyde dehydrogenase domain-containing protein" evidence="1">
    <location>
        <begin position="21"/>
        <end position="351"/>
    </location>
</feature>
<dbReference type="Proteomes" id="UP000826234">
    <property type="component" value="Unassembled WGS sequence"/>
</dbReference>
<accession>A0ABQ7SLF4</accession>
<keyword evidence="1" id="KW-0732">Signal</keyword>
<dbReference type="Gene3D" id="3.40.309.10">
    <property type="entry name" value="Aldehyde Dehydrogenase, Chain A, domain 2"/>
    <property type="match status" value="1"/>
</dbReference>
<reference evidence="3 4" key="1">
    <citation type="journal article" date="2022" name="Gigascience">
        <title>A chromosome-level genome assembly and annotation of the desert horned lizard, Phrynosoma platyrhinos, provides insight into chromosomal rearrangements among reptiles.</title>
        <authorList>
            <person name="Koochekian N."/>
            <person name="Ascanio A."/>
            <person name="Farleigh K."/>
            <person name="Card D.C."/>
            <person name="Schield D.R."/>
            <person name="Castoe T.A."/>
            <person name="Jezkova T."/>
        </authorList>
    </citation>
    <scope>NUCLEOTIDE SEQUENCE [LARGE SCALE GENOMIC DNA]</scope>
    <source>
        <strain evidence="3">NK-2021</strain>
    </source>
</reference>
<dbReference type="InterPro" id="IPR016162">
    <property type="entry name" value="Ald_DH_N"/>
</dbReference>
<dbReference type="Pfam" id="PF00171">
    <property type="entry name" value="Aldedh"/>
    <property type="match status" value="1"/>
</dbReference>
<evidence type="ECO:0000259" key="2">
    <source>
        <dbReference type="Pfam" id="PF00171"/>
    </source>
</evidence>
<protein>
    <recommendedName>
        <fullName evidence="2">Aldehyde dehydrogenase domain-containing protein</fullName>
    </recommendedName>
</protein>
<evidence type="ECO:0000313" key="4">
    <source>
        <dbReference type="Proteomes" id="UP000826234"/>
    </source>
</evidence>
<feature type="signal peptide" evidence="1">
    <location>
        <begin position="1"/>
        <end position="20"/>
    </location>
</feature>
<dbReference type="EMBL" id="JAIPUX010005289">
    <property type="protein sequence ID" value="KAH0618183.1"/>
    <property type="molecule type" value="Genomic_DNA"/>
</dbReference>
<evidence type="ECO:0000256" key="1">
    <source>
        <dbReference type="SAM" id="SignalP"/>
    </source>
</evidence>
<dbReference type="InterPro" id="IPR015590">
    <property type="entry name" value="Aldehyde_DH_dom"/>
</dbReference>
<dbReference type="PANTHER" id="PTHR11699">
    <property type="entry name" value="ALDEHYDE DEHYDROGENASE-RELATED"/>
    <property type="match status" value="1"/>
</dbReference>
<dbReference type="Gene3D" id="3.40.605.10">
    <property type="entry name" value="Aldehyde Dehydrogenase, Chain A, domain 1"/>
    <property type="match status" value="2"/>
</dbReference>
<name>A0ABQ7SLF4_PHRPL</name>
<proteinExistence type="predicted"/>
<comment type="caution">
    <text evidence="3">The sequence shown here is derived from an EMBL/GenBank/DDBJ whole genome shotgun (WGS) entry which is preliminary data.</text>
</comment>
<gene>
    <name evidence="3" type="ORF">JD844_017177</name>
</gene>
<organism evidence="3 4">
    <name type="scientific">Phrynosoma platyrhinos</name>
    <name type="common">Desert horned lizard</name>
    <dbReference type="NCBI Taxonomy" id="52577"/>
    <lineage>
        <taxon>Eukaryota</taxon>
        <taxon>Metazoa</taxon>
        <taxon>Chordata</taxon>
        <taxon>Craniata</taxon>
        <taxon>Vertebrata</taxon>
        <taxon>Euteleostomi</taxon>
        <taxon>Lepidosauria</taxon>
        <taxon>Squamata</taxon>
        <taxon>Bifurcata</taxon>
        <taxon>Unidentata</taxon>
        <taxon>Episquamata</taxon>
        <taxon>Toxicofera</taxon>
        <taxon>Iguania</taxon>
        <taxon>Phrynosomatidae</taxon>
        <taxon>Phrynosomatinae</taxon>
        <taxon>Phrynosoma</taxon>
    </lineage>
</organism>
<sequence>MLFSPNVLILLRGIPRLLHCAAMSTSQMSTTSTTQMNTVTGTFELQEALNYRDGTRIEPADGDHMEDAYEPATGRVIGKFRFSGAKEVALAVQSAQAAFKIWSQKSGMERSTVLLEAARIIRERREEIATMETINNGKSVFEALLDIDVSWQTLQYYAGLAASMAGQHIQLPRGSFGYTRREPLGVCVGIGAWNYPFQIACTKSAPALACGNAMVFKPSPFTPVSVLMLAEIYNEAGVPKGLFNVVQGNCKDNMTCVKEEIFGPVMSLLPFDTEEEVLERANNTRFGLAAGVFTRDIQRAHRVAAGLQAGVCYINNYNVSPVELPFGGYKMSGSLHEELEEGAKLNINNDG</sequence>
<dbReference type="InterPro" id="IPR016161">
    <property type="entry name" value="Ald_DH/histidinol_DH"/>
</dbReference>